<keyword evidence="1" id="KW-0460">Magnesium</keyword>
<dbReference type="AlphaFoldDB" id="A0A2M7E994"/>
<evidence type="ECO:0008006" key="4">
    <source>
        <dbReference type="Google" id="ProtNLM"/>
    </source>
</evidence>
<reference evidence="3" key="1">
    <citation type="submission" date="2017-09" db="EMBL/GenBank/DDBJ databases">
        <title>Depth-based differentiation of microbial function through sediment-hosted aquifers and enrichment of novel symbionts in the deep terrestrial subsurface.</title>
        <authorList>
            <person name="Probst A.J."/>
            <person name="Ladd B."/>
            <person name="Jarett J.K."/>
            <person name="Geller-Mcgrath D.E."/>
            <person name="Sieber C.M.K."/>
            <person name="Emerson J.B."/>
            <person name="Anantharaman K."/>
            <person name="Thomas B.C."/>
            <person name="Malmstrom R."/>
            <person name="Stieglmeier M."/>
            <person name="Klingl A."/>
            <person name="Woyke T."/>
            <person name="Ryan C.M."/>
            <person name="Banfield J.F."/>
        </authorList>
    </citation>
    <scope>NUCLEOTIDE SEQUENCE [LARGE SCALE GENOMIC DNA]</scope>
</reference>
<organism evidence="2 3">
    <name type="scientific">bacterium (Candidatus Ratteibacteria) CG01_land_8_20_14_3_00_40_19</name>
    <dbReference type="NCBI Taxonomy" id="2014290"/>
    <lineage>
        <taxon>Bacteria</taxon>
        <taxon>Candidatus Ratteibacteria</taxon>
    </lineage>
</organism>
<keyword evidence="1" id="KW-0479">Metal-binding</keyword>
<dbReference type="PROSITE" id="PS00630">
    <property type="entry name" value="IMP_2"/>
    <property type="match status" value="1"/>
</dbReference>
<dbReference type="EMBL" id="PETL01000140">
    <property type="protein sequence ID" value="PIV64312.1"/>
    <property type="molecule type" value="Genomic_DNA"/>
</dbReference>
<dbReference type="Proteomes" id="UP000228886">
    <property type="component" value="Unassembled WGS sequence"/>
</dbReference>
<evidence type="ECO:0000256" key="1">
    <source>
        <dbReference type="PIRSR" id="PIRSR600760-2"/>
    </source>
</evidence>
<dbReference type="InterPro" id="IPR020550">
    <property type="entry name" value="Inositol_monophosphatase_CS"/>
</dbReference>
<dbReference type="GO" id="GO:0046872">
    <property type="term" value="F:metal ion binding"/>
    <property type="evidence" value="ECO:0007669"/>
    <property type="project" value="UniProtKB-KW"/>
</dbReference>
<gene>
    <name evidence="2" type="ORF">COS11_02850</name>
</gene>
<accession>A0A2M7E994</accession>
<dbReference type="Gene3D" id="3.40.190.80">
    <property type="match status" value="1"/>
</dbReference>
<comment type="cofactor">
    <cofactor evidence="1">
        <name>Mg(2+)</name>
        <dbReference type="ChEBI" id="CHEBI:18420"/>
    </cofactor>
</comment>
<proteinExistence type="predicted"/>
<dbReference type="SUPFAM" id="SSF56655">
    <property type="entry name" value="Carbohydrate phosphatase"/>
    <property type="match status" value="1"/>
</dbReference>
<dbReference type="Pfam" id="PF00459">
    <property type="entry name" value="Inositol_P"/>
    <property type="match status" value="1"/>
</dbReference>
<dbReference type="GO" id="GO:0046854">
    <property type="term" value="P:phosphatidylinositol phosphate biosynthetic process"/>
    <property type="evidence" value="ECO:0007669"/>
    <property type="project" value="InterPro"/>
</dbReference>
<name>A0A2M7E994_9BACT</name>
<evidence type="ECO:0000313" key="3">
    <source>
        <dbReference type="Proteomes" id="UP000228886"/>
    </source>
</evidence>
<dbReference type="InterPro" id="IPR000760">
    <property type="entry name" value="Inositol_monophosphatase-like"/>
</dbReference>
<protein>
    <recommendedName>
        <fullName evidence="4">Inositol monophosphatase</fullName>
    </recommendedName>
</protein>
<feature type="binding site" evidence="1">
    <location>
        <position position="11"/>
    </location>
    <ligand>
        <name>Mg(2+)</name>
        <dbReference type="ChEBI" id="CHEBI:18420"/>
        <label>1</label>
        <note>catalytic</note>
    </ligand>
</feature>
<sequence>MAIEAAKKVWDFAASLLLVEEAGGKATDFEGKRWTSDTKEYIASNGIVHQDILRLIGKNMKDK</sequence>
<comment type="caution">
    <text evidence="2">The sequence shown here is derived from an EMBL/GenBank/DDBJ whole genome shotgun (WGS) entry which is preliminary data.</text>
</comment>
<evidence type="ECO:0000313" key="2">
    <source>
        <dbReference type="EMBL" id="PIV64312.1"/>
    </source>
</evidence>